<evidence type="ECO:0000256" key="1">
    <source>
        <dbReference type="SAM" id="SignalP"/>
    </source>
</evidence>
<feature type="chain" id="PRO_5015396256" evidence="1">
    <location>
        <begin position="22"/>
        <end position="512"/>
    </location>
</feature>
<dbReference type="PROSITE" id="PS51257">
    <property type="entry name" value="PROKAR_LIPOPROTEIN"/>
    <property type="match status" value="1"/>
</dbReference>
<keyword evidence="4" id="KW-1185">Reference proteome</keyword>
<dbReference type="EMBL" id="QEKO01000003">
    <property type="protein sequence ID" value="PVY61786.1"/>
    <property type="molecule type" value="Genomic_DNA"/>
</dbReference>
<dbReference type="Pfam" id="PF13091">
    <property type="entry name" value="PLDc_2"/>
    <property type="match status" value="2"/>
</dbReference>
<dbReference type="AlphaFoldDB" id="A0A2U1CLA1"/>
<dbReference type="SUPFAM" id="SSF56024">
    <property type="entry name" value="Phospholipase D/nuclease"/>
    <property type="match status" value="2"/>
</dbReference>
<dbReference type="PROSITE" id="PS50035">
    <property type="entry name" value="PLD"/>
    <property type="match status" value="2"/>
</dbReference>
<dbReference type="PANTHER" id="PTHR21248">
    <property type="entry name" value="CARDIOLIPIN SYNTHASE"/>
    <property type="match status" value="1"/>
</dbReference>
<dbReference type="STRING" id="1231391.GCA_000308195_00330"/>
<keyword evidence="1" id="KW-0732">Signal</keyword>
<dbReference type="InterPro" id="IPR025202">
    <property type="entry name" value="PLD-like_dom"/>
</dbReference>
<protein>
    <submittedName>
        <fullName evidence="3">Putative cardiolipin synthase</fullName>
    </submittedName>
</protein>
<proteinExistence type="predicted"/>
<accession>A0A2U1CLA1</accession>
<dbReference type="CDD" id="cd09111">
    <property type="entry name" value="PLDc_ymdC_like_1"/>
    <property type="match status" value="1"/>
</dbReference>
<dbReference type="Gene3D" id="3.30.870.10">
    <property type="entry name" value="Endonuclease Chain A"/>
    <property type="match status" value="2"/>
</dbReference>
<gene>
    <name evidence="3" type="ORF">C7440_2519</name>
</gene>
<dbReference type="CDD" id="cd09113">
    <property type="entry name" value="PLDc_ymdC_like_2"/>
    <property type="match status" value="1"/>
</dbReference>
<organism evidence="3 4">
    <name type="scientific">Pusillimonas noertemannii</name>
    <dbReference type="NCBI Taxonomy" id="305977"/>
    <lineage>
        <taxon>Bacteria</taxon>
        <taxon>Pseudomonadati</taxon>
        <taxon>Pseudomonadota</taxon>
        <taxon>Betaproteobacteria</taxon>
        <taxon>Burkholderiales</taxon>
        <taxon>Alcaligenaceae</taxon>
        <taxon>Pusillimonas</taxon>
    </lineage>
</organism>
<dbReference type="SMART" id="SM00155">
    <property type="entry name" value="PLDc"/>
    <property type="match status" value="2"/>
</dbReference>
<feature type="signal peptide" evidence="1">
    <location>
        <begin position="1"/>
        <end position="21"/>
    </location>
</feature>
<dbReference type="Proteomes" id="UP000246145">
    <property type="component" value="Unassembled WGS sequence"/>
</dbReference>
<reference evidence="3 4" key="1">
    <citation type="submission" date="2018-04" db="EMBL/GenBank/DDBJ databases">
        <title>Genomic Encyclopedia of Type Strains, Phase IV (KMG-IV): sequencing the most valuable type-strain genomes for metagenomic binning, comparative biology and taxonomic classification.</title>
        <authorList>
            <person name="Goeker M."/>
        </authorList>
    </citation>
    <scope>NUCLEOTIDE SEQUENCE [LARGE SCALE GENOMIC DNA]</scope>
    <source>
        <strain evidence="3 4">DSM 10065</strain>
    </source>
</reference>
<feature type="domain" description="PLD phosphodiesterase" evidence="2">
    <location>
        <begin position="164"/>
        <end position="191"/>
    </location>
</feature>
<comment type="caution">
    <text evidence="3">The sequence shown here is derived from an EMBL/GenBank/DDBJ whole genome shotgun (WGS) entry which is preliminary data.</text>
</comment>
<sequence length="512" mass="56452">MGRLIKGFVLALLLGVLAACAQLPSLEGRSVSSAYTDTADSRLGRAIQPLAAKHPGQSGISPLTRGGDAFAARALMAQAAERSIDIQNYIWHEDMAGTLLFDALVDAADRGVRVRLLLDDNNTAGMDEVLAALDSHANIEVRLFNPFVYRGWRWLGYLSDFDRLNRRMHNKSFTVDSQATVIGGRNVGDEYFGASEDFLFVDLDVLAVGPVVDDVSRDFDRYWKSASAYPAGLILAPAEKDGIERLKARAAAIERDPKAEDYVKAMNELPLVRKLLDGSIELEWAVTHMVSDDPSKGLGQAQEHEMLPQRLGRIFGVPQHDLFMVSSYFVPTRDGVDYLSALARNGVEVTILTNSLEATDVAAVHAGYAKRRKPLLEAGVVLYEFKKTSSSAPLRDRGLTGSSASSLHAKTLSVDGQRIFIGSFNFDPRSARLNTEIGFVIDSPKLSRQLPEAIERRAPDIAYQVRLDDSGELIWIEQRDGRTIVHVTEPGAGLWRRVSVWILSHLPIEWLL</sequence>
<feature type="domain" description="PLD phosphodiesterase" evidence="2">
    <location>
        <begin position="403"/>
        <end position="430"/>
    </location>
</feature>
<dbReference type="RefSeq" id="WP_017522708.1">
    <property type="nucleotide sequence ID" value="NZ_JACCEX010000003.1"/>
</dbReference>
<evidence type="ECO:0000259" key="2">
    <source>
        <dbReference type="PROSITE" id="PS50035"/>
    </source>
</evidence>
<dbReference type="GO" id="GO:0032049">
    <property type="term" value="P:cardiolipin biosynthetic process"/>
    <property type="evidence" value="ECO:0007669"/>
    <property type="project" value="UniProtKB-ARBA"/>
</dbReference>
<dbReference type="PANTHER" id="PTHR21248:SF12">
    <property type="entry name" value="CARDIOLIPIN SYNTHASE C"/>
    <property type="match status" value="1"/>
</dbReference>
<evidence type="ECO:0000313" key="4">
    <source>
        <dbReference type="Proteomes" id="UP000246145"/>
    </source>
</evidence>
<evidence type="ECO:0000313" key="3">
    <source>
        <dbReference type="EMBL" id="PVY61786.1"/>
    </source>
</evidence>
<dbReference type="OrthoDB" id="9814092at2"/>
<dbReference type="InterPro" id="IPR001736">
    <property type="entry name" value="PLipase_D/transphosphatidylase"/>
</dbReference>
<dbReference type="GO" id="GO:0030572">
    <property type="term" value="F:phosphatidyltransferase activity"/>
    <property type="evidence" value="ECO:0007669"/>
    <property type="project" value="UniProtKB-ARBA"/>
</dbReference>
<name>A0A2U1CLA1_9BURK</name>